<name>A0A934J2G9_9BACL</name>
<gene>
    <name evidence="1" type="ORF">JFN88_02765</name>
</gene>
<protein>
    <submittedName>
        <fullName evidence="1">Nucleotidyltransferase family protein</fullName>
    </submittedName>
</protein>
<evidence type="ECO:0000313" key="2">
    <source>
        <dbReference type="Proteomes" id="UP000640274"/>
    </source>
</evidence>
<dbReference type="RefSeq" id="WP_199017756.1">
    <property type="nucleotide sequence ID" value="NZ_JAELUP010000005.1"/>
</dbReference>
<dbReference type="SUPFAM" id="SSF81301">
    <property type="entry name" value="Nucleotidyltransferase"/>
    <property type="match status" value="1"/>
</dbReference>
<comment type="caution">
    <text evidence="1">The sequence shown here is derived from an EMBL/GenBank/DDBJ whole genome shotgun (WGS) entry which is preliminary data.</text>
</comment>
<organism evidence="1 2">
    <name type="scientific">Paenibacillus roseus</name>
    <dbReference type="NCBI Taxonomy" id="2798579"/>
    <lineage>
        <taxon>Bacteria</taxon>
        <taxon>Bacillati</taxon>
        <taxon>Bacillota</taxon>
        <taxon>Bacilli</taxon>
        <taxon>Bacillales</taxon>
        <taxon>Paenibacillaceae</taxon>
        <taxon>Paenibacillus</taxon>
    </lineage>
</organism>
<dbReference type="Proteomes" id="UP000640274">
    <property type="component" value="Unassembled WGS sequence"/>
</dbReference>
<sequence>MSPRWEIHQLTWSKELGLMLQLMKRYEENGVAEHIGKWLDDIDWNQFVELVRHHRVFPTVYAAMKKLPPQLIPADVLEALTLDCTRNTFRMLQLTAELKQVAEQMASENIRMLVLKGPLLAQELYSDVSMRASKDLDVLIPLEDVERAESALKDQGYVIKDPKLRLINDWKWKDHHQSYYHPGKQIQVELHWRLHPDSGRESSFDELWSQRRASVLTGYPIYCMGKEEMMDYLVAHGARHAWFRLRWLADIDRMIRMNMDYERLIKLFYKNGSQHLGGQALLLASSFLGTPIPYMFQPLYSGKKSRKLASQAAFFMENKVQICPEPTADIAGKYKSYMLSLKSWRQRTAYLLRRLYPSSSDAEVFPLPKGLHFLYFPLRPFLWFYRRVRQSYS</sequence>
<evidence type="ECO:0000313" key="1">
    <source>
        <dbReference type="EMBL" id="MBJ6360243.1"/>
    </source>
</evidence>
<accession>A0A934J2G9</accession>
<keyword evidence="2" id="KW-1185">Reference proteome</keyword>
<dbReference type="Pfam" id="PF14907">
    <property type="entry name" value="NTP_transf_5"/>
    <property type="match status" value="1"/>
</dbReference>
<dbReference type="InterPro" id="IPR043519">
    <property type="entry name" value="NT_sf"/>
</dbReference>
<reference evidence="1" key="1">
    <citation type="submission" date="2020-12" db="EMBL/GenBank/DDBJ databases">
        <authorList>
            <person name="Huq M.A."/>
        </authorList>
    </citation>
    <scope>NUCLEOTIDE SEQUENCE</scope>
    <source>
        <strain evidence="1">MAHUQ-46</strain>
    </source>
</reference>
<dbReference type="EMBL" id="JAELUP010000005">
    <property type="protein sequence ID" value="MBJ6360243.1"/>
    <property type="molecule type" value="Genomic_DNA"/>
</dbReference>
<dbReference type="InterPro" id="IPR039498">
    <property type="entry name" value="NTP_transf_5"/>
</dbReference>
<dbReference type="AlphaFoldDB" id="A0A934J2G9"/>
<dbReference type="Gene3D" id="3.30.460.40">
    <property type="match status" value="1"/>
</dbReference>
<proteinExistence type="predicted"/>